<dbReference type="Proteomes" id="UP000031737">
    <property type="component" value="Unassembled WGS sequence"/>
</dbReference>
<accession>A0A061JBD7</accession>
<dbReference type="InterPro" id="IPR013320">
    <property type="entry name" value="ConA-like_dom_sf"/>
</dbReference>
<dbReference type="CDD" id="cd11709">
    <property type="entry name" value="SPRY"/>
    <property type="match status" value="1"/>
</dbReference>
<gene>
    <name evidence="1" type="ORF">TRSC58_00590</name>
</gene>
<dbReference type="Gene3D" id="2.60.120.920">
    <property type="match status" value="1"/>
</dbReference>
<protein>
    <recommendedName>
        <fullName evidence="3">B30.2/SPRY domain-containing protein</fullName>
    </recommendedName>
</protein>
<dbReference type="AlphaFoldDB" id="A0A061JBD7"/>
<organism evidence="1 2">
    <name type="scientific">Trypanosoma rangeli SC58</name>
    <dbReference type="NCBI Taxonomy" id="429131"/>
    <lineage>
        <taxon>Eukaryota</taxon>
        <taxon>Discoba</taxon>
        <taxon>Euglenozoa</taxon>
        <taxon>Kinetoplastea</taxon>
        <taxon>Metakinetoplastina</taxon>
        <taxon>Trypanosomatida</taxon>
        <taxon>Trypanosomatidae</taxon>
        <taxon>Trypanosoma</taxon>
        <taxon>Herpetosoma</taxon>
    </lineage>
</organism>
<dbReference type="VEuPathDB" id="TriTrypDB:TRSC58_00590"/>
<reference evidence="1 2" key="1">
    <citation type="submission" date="2013-07" db="EMBL/GenBank/DDBJ databases">
        <authorList>
            <person name="Stoco P.H."/>
            <person name="Wagner G."/>
            <person name="Gerber A."/>
            <person name="Zaha A."/>
            <person name="Thompson C."/>
            <person name="Bartholomeu D.C."/>
            <person name="Luckemeyer D.D."/>
            <person name="Bahia D."/>
            <person name="Loreto E."/>
            <person name="Prestes E.B."/>
            <person name="Lima F.M."/>
            <person name="Rodrigues-Luiz G."/>
            <person name="Vallejo G.A."/>
            <person name="Filho J.F."/>
            <person name="Monteiro K.M."/>
            <person name="Tyler K.M."/>
            <person name="de Almeida L.G."/>
            <person name="Ortiz M.F."/>
            <person name="Siervo M.A."/>
            <person name="de Moraes M.H."/>
            <person name="Cunha O.L."/>
            <person name="Mendonca-Neto R."/>
            <person name="Silva R."/>
            <person name="Teixeira S.M."/>
            <person name="Murta S.M."/>
            <person name="Sincero T.C."/>
            <person name="Mendes T.A."/>
            <person name="Urmenyi T.P."/>
            <person name="Silva V.G."/>
            <person name="da Rocha W.D."/>
            <person name="Andersson B."/>
            <person name="Romanha A.J."/>
            <person name="Steindel M."/>
            <person name="de Vasconcelos A.T."/>
            <person name="Grisard E.C."/>
        </authorList>
    </citation>
    <scope>NUCLEOTIDE SEQUENCE [LARGE SCALE GENOMIC DNA]</scope>
    <source>
        <strain evidence="1 2">SC58</strain>
    </source>
</reference>
<proteinExistence type="predicted"/>
<keyword evidence="2" id="KW-1185">Reference proteome</keyword>
<name>A0A061JBD7_TRYRA</name>
<comment type="caution">
    <text evidence="1">The sequence shown here is derived from an EMBL/GenBank/DDBJ whole genome shotgun (WGS) entry which is preliminary data.</text>
</comment>
<sequence>MESTARAGITSVTFEWARGGEAYVLRGPHVLHKGGGKSPYRPVVGDLALLPGNGKLYYEIRTNTDACKLGLCTKEAFRTVEDLDEVELGGRWDSSAHGKAPSCGECWVFNCQTSMVEVNGEKCKHLWRLFVPVSGARFGFLVDTDEGSAQLFVNDEYQGIVFETPLGLRGKTLHPCVGLEGMDMHNKNIGAGNKGAFVSPLKATPAFLTAF</sequence>
<evidence type="ECO:0000313" key="2">
    <source>
        <dbReference type="Proteomes" id="UP000031737"/>
    </source>
</evidence>
<dbReference type="OrthoDB" id="276077at2759"/>
<evidence type="ECO:0008006" key="3">
    <source>
        <dbReference type="Google" id="ProtNLM"/>
    </source>
</evidence>
<evidence type="ECO:0000313" key="1">
    <source>
        <dbReference type="EMBL" id="ESL11655.1"/>
    </source>
</evidence>
<dbReference type="InterPro" id="IPR043136">
    <property type="entry name" value="B30.2/SPRY_sf"/>
</dbReference>
<dbReference type="SUPFAM" id="SSF49899">
    <property type="entry name" value="Concanavalin A-like lectins/glucanases"/>
    <property type="match status" value="1"/>
</dbReference>
<dbReference type="EMBL" id="AUPL01000590">
    <property type="protein sequence ID" value="ESL11655.1"/>
    <property type="molecule type" value="Genomic_DNA"/>
</dbReference>